<evidence type="ECO:0000313" key="3">
    <source>
        <dbReference type="Proteomes" id="UP000075243"/>
    </source>
</evidence>
<dbReference type="EMBL" id="CM003609">
    <property type="protein sequence ID" value="KYP63577.1"/>
    <property type="molecule type" value="Genomic_DNA"/>
</dbReference>
<reference evidence="2 3" key="1">
    <citation type="journal article" date="2012" name="Nat. Biotechnol.">
        <title>Draft genome sequence of pigeonpea (Cajanus cajan), an orphan legume crop of resource-poor farmers.</title>
        <authorList>
            <person name="Varshney R.K."/>
            <person name="Chen W."/>
            <person name="Li Y."/>
            <person name="Bharti A.K."/>
            <person name="Saxena R.K."/>
            <person name="Schlueter J.A."/>
            <person name="Donoghue M.T."/>
            <person name="Azam S."/>
            <person name="Fan G."/>
            <person name="Whaley A.M."/>
            <person name="Farmer A.D."/>
            <person name="Sheridan J."/>
            <person name="Iwata A."/>
            <person name="Tuteja R."/>
            <person name="Penmetsa R.V."/>
            <person name="Wu W."/>
            <person name="Upadhyaya H.D."/>
            <person name="Yang S.P."/>
            <person name="Shah T."/>
            <person name="Saxena K.B."/>
            <person name="Michael T."/>
            <person name="McCombie W.R."/>
            <person name="Yang B."/>
            <person name="Zhang G."/>
            <person name="Yang H."/>
            <person name="Wang J."/>
            <person name="Spillane C."/>
            <person name="Cook D.R."/>
            <person name="May G.D."/>
            <person name="Xu X."/>
            <person name="Jackson S.A."/>
        </authorList>
    </citation>
    <scope>NUCLEOTIDE SEQUENCE [LARGE SCALE GENOMIC DNA]</scope>
    <source>
        <strain evidence="3">cv. Asha</strain>
    </source>
</reference>
<dbReference type="STRING" id="3821.A0A151T957"/>
<accession>A0A151T957</accession>
<evidence type="ECO:0000256" key="1">
    <source>
        <dbReference type="SAM" id="Phobius"/>
    </source>
</evidence>
<keyword evidence="1" id="KW-1133">Transmembrane helix</keyword>
<name>A0A151T957_CAJCA</name>
<organism evidence="2 3">
    <name type="scientific">Cajanus cajan</name>
    <name type="common">Pigeon pea</name>
    <name type="synonym">Cajanus indicus</name>
    <dbReference type="NCBI Taxonomy" id="3821"/>
    <lineage>
        <taxon>Eukaryota</taxon>
        <taxon>Viridiplantae</taxon>
        <taxon>Streptophyta</taxon>
        <taxon>Embryophyta</taxon>
        <taxon>Tracheophyta</taxon>
        <taxon>Spermatophyta</taxon>
        <taxon>Magnoliopsida</taxon>
        <taxon>eudicotyledons</taxon>
        <taxon>Gunneridae</taxon>
        <taxon>Pentapetalae</taxon>
        <taxon>rosids</taxon>
        <taxon>fabids</taxon>
        <taxon>Fabales</taxon>
        <taxon>Fabaceae</taxon>
        <taxon>Papilionoideae</taxon>
        <taxon>50 kb inversion clade</taxon>
        <taxon>NPAAA clade</taxon>
        <taxon>indigoferoid/millettioid clade</taxon>
        <taxon>Phaseoleae</taxon>
        <taxon>Cajanus</taxon>
    </lineage>
</organism>
<dbReference type="AlphaFoldDB" id="A0A151T957"/>
<proteinExistence type="predicted"/>
<gene>
    <name evidence="2" type="ORF">KK1_018156</name>
</gene>
<feature type="transmembrane region" description="Helical" evidence="1">
    <location>
        <begin position="51"/>
        <end position="77"/>
    </location>
</feature>
<sequence length="88" mass="10444">MAMSSIRGLLIFISEQSNIYNCQNKDQKRLYVDKELDNIVRSKNEKVCTCLCFPFSIFTLIATSWLFFHCFLMILLLKFSYLFFSILH</sequence>
<keyword evidence="1" id="KW-0812">Transmembrane</keyword>
<evidence type="ECO:0000313" key="2">
    <source>
        <dbReference type="EMBL" id="KYP63577.1"/>
    </source>
</evidence>
<protein>
    <submittedName>
        <fullName evidence="2">Uncharacterized protein</fullName>
    </submittedName>
</protein>
<keyword evidence="3" id="KW-1185">Reference proteome</keyword>
<keyword evidence="1" id="KW-0472">Membrane</keyword>
<dbReference type="Proteomes" id="UP000075243">
    <property type="component" value="Chromosome 7"/>
</dbReference>
<dbReference type="Gramene" id="C.cajan_17633.t">
    <property type="protein sequence ID" value="C.cajan_17633.t.cds1"/>
    <property type="gene ID" value="C.cajan_17633"/>
</dbReference>